<feature type="region of interest" description="Disordered" evidence="1">
    <location>
        <begin position="241"/>
        <end position="300"/>
    </location>
</feature>
<evidence type="ECO:0000256" key="1">
    <source>
        <dbReference type="SAM" id="MobiDB-lite"/>
    </source>
</evidence>
<evidence type="ECO:0000313" key="4">
    <source>
        <dbReference type="Proteomes" id="UP000478740"/>
    </source>
</evidence>
<keyword evidence="2" id="KW-0732">Signal</keyword>
<dbReference type="InterPro" id="IPR011990">
    <property type="entry name" value="TPR-like_helical_dom_sf"/>
</dbReference>
<dbReference type="AlphaFoldDB" id="A0A6L6IVV8"/>
<reference evidence="3 4" key="1">
    <citation type="submission" date="2019-11" db="EMBL/GenBank/DDBJ databases">
        <authorList>
            <person name="Dong K."/>
        </authorList>
    </citation>
    <scope>NUCLEOTIDE SEQUENCE [LARGE SCALE GENOMIC DNA]</scope>
    <source>
        <strain evidence="3 4">DK608</strain>
    </source>
</reference>
<organism evidence="3 4">
    <name type="scientific">Paracoccus shanxieyensis</name>
    <dbReference type="NCBI Taxonomy" id="2675752"/>
    <lineage>
        <taxon>Bacteria</taxon>
        <taxon>Pseudomonadati</taxon>
        <taxon>Pseudomonadota</taxon>
        <taxon>Alphaproteobacteria</taxon>
        <taxon>Rhodobacterales</taxon>
        <taxon>Paracoccaceae</taxon>
        <taxon>Paracoccus</taxon>
    </lineage>
</organism>
<keyword evidence="4" id="KW-1185">Reference proteome</keyword>
<comment type="caution">
    <text evidence="3">The sequence shown here is derived from an EMBL/GenBank/DDBJ whole genome shotgun (WGS) entry which is preliminary data.</text>
</comment>
<evidence type="ECO:0000313" key="3">
    <source>
        <dbReference type="EMBL" id="MTH64029.1"/>
    </source>
</evidence>
<dbReference type="EMBL" id="WMII01000005">
    <property type="protein sequence ID" value="MTH64029.1"/>
    <property type="molecule type" value="Genomic_DNA"/>
</dbReference>
<name>A0A6L6IVV8_9RHOB</name>
<sequence>MIRTALIAALLFSASPALAQTAPSSDELLALNVYVQQGDSAATDAELRRLRLKYPQWTPPSDLKRLSGTSTPQAEIDQFYRQVAAGQLDQARQTLAKARRDYPEWTPAPDMTAQLEAADGQRALDAALQQNDVATARSVASRTPGLLRCDRINNAWRIADGQKAAGSNAEAMATYRAILSACTDPGDLVSTLEKADGAASESELRAAAAQLSARLPSEAGRFDAVLQRLLAGRGVIPPAAAASAAAPTPQAAAPAPQARQSGQSQSNQNQTSPRRTERAAAPQTTTSRAPRGESPAQCAARTANARAAGTVLERAWCVYNLDRTMDAMADFRAALNGRLNAQQRRDAQYGLALSYLKMGMSEPASQIAATADFDRRQRVDIERQILDQRGVQAYKQRRYRDAIRYFDAIEQVTGSIRRDLAILRAYAYLNAGQRPRALTEFRRLNNELSTSETRRGLQAASD</sequence>
<protein>
    <recommendedName>
        <fullName evidence="5">Tetratricopeptide repeat protein</fullName>
    </recommendedName>
</protein>
<dbReference type="Proteomes" id="UP000478740">
    <property type="component" value="Unassembled WGS sequence"/>
</dbReference>
<dbReference type="RefSeq" id="WP_155043895.1">
    <property type="nucleotide sequence ID" value="NZ_WMIH01000004.1"/>
</dbReference>
<evidence type="ECO:0000256" key="2">
    <source>
        <dbReference type="SAM" id="SignalP"/>
    </source>
</evidence>
<feature type="signal peptide" evidence="2">
    <location>
        <begin position="1"/>
        <end position="19"/>
    </location>
</feature>
<gene>
    <name evidence="3" type="ORF">GL284_07095</name>
</gene>
<feature type="compositionally biased region" description="Low complexity" evidence="1">
    <location>
        <begin position="241"/>
        <end position="272"/>
    </location>
</feature>
<dbReference type="Gene3D" id="1.25.40.10">
    <property type="entry name" value="Tetratricopeptide repeat domain"/>
    <property type="match status" value="1"/>
</dbReference>
<dbReference type="SUPFAM" id="SSF48452">
    <property type="entry name" value="TPR-like"/>
    <property type="match status" value="1"/>
</dbReference>
<accession>A0A6L6IVV8</accession>
<evidence type="ECO:0008006" key="5">
    <source>
        <dbReference type="Google" id="ProtNLM"/>
    </source>
</evidence>
<feature type="chain" id="PRO_5026689946" description="Tetratricopeptide repeat protein" evidence="2">
    <location>
        <begin position="20"/>
        <end position="462"/>
    </location>
</feature>
<proteinExistence type="predicted"/>